<dbReference type="PANTHER" id="PTHR35007">
    <property type="entry name" value="INTEGRAL MEMBRANE PROTEIN-RELATED"/>
    <property type="match status" value="1"/>
</dbReference>
<keyword evidence="9" id="KW-1185">Reference proteome</keyword>
<feature type="transmembrane region" description="Helical" evidence="6">
    <location>
        <begin position="217"/>
        <end position="234"/>
    </location>
</feature>
<dbReference type="InterPro" id="IPR018076">
    <property type="entry name" value="T2SS_GspF_dom"/>
</dbReference>
<dbReference type="Pfam" id="PF00482">
    <property type="entry name" value="T2SSF"/>
    <property type="match status" value="1"/>
</dbReference>
<sequence>MKSEKGTEKTKIKKILAAVLLLIVFVMVRQQTAGSLEHGSLQRKEPGEGSSQKSLEAIVDGESYDINVEIAERRFTKKEVKKELKKAKKEIDATFLGDNKSLNSVKKPVVMKDSYRNGNVEAEWRLDSYDVINTEGEFVKKELPKKGVLLEACVLLSCGEETEEYSFGFHVFSPDLSVKEQIETALEKQNQKNKTKKNFILPKKLGKKEIQWKEQNPHTVGILLLLGVVTGVLLKFRGLEEERKKKKKREEELLLSYPQLVTTLALLIGAGMPVSKAWGRMAGRYKKNGTVKNAAYEEICYTWNEIQDGVGERKAYENFGNRCALWQYKRLASLLTQNLRKGSSELTELLSKESELAMEQRRNLAKRLGEEAGTKLLLPMMLMLCMIVALIIVPALIKF</sequence>
<keyword evidence="4 6" id="KW-1133">Transmembrane helix</keyword>
<evidence type="ECO:0000313" key="8">
    <source>
        <dbReference type="EMBL" id="MEQ2558610.1"/>
    </source>
</evidence>
<name>A0ABV1HGH7_9FIRM</name>
<evidence type="ECO:0000256" key="3">
    <source>
        <dbReference type="ARBA" id="ARBA00022692"/>
    </source>
</evidence>
<evidence type="ECO:0000313" key="9">
    <source>
        <dbReference type="Proteomes" id="UP001454489"/>
    </source>
</evidence>
<keyword evidence="5 6" id="KW-0472">Membrane</keyword>
<reference evidence="8 9" key="1">
    <citation type="submission" date="2024-03" db="EMBL/GenBank/DDBJ databases">
        <title>Human intestinal bacterial collection.</title>
        <authorList>
            <person name="Pauvert C."/>
            <person name="Hitch T.C.A."/>
            <person name="Clavel T."/>
        </authorList>
    </citation>
    <scope>NUCLEOTIDE SEQUENCE [LARGE SCALE GENOMIC DNA]</scope>
    <source>
        <strain evidence="8 9">CLA-AA-H185</strain>
    </source>
</reference>
<evidence type="ECO:0000256" key="4">
    <source>
        <dbReference type="ARBA" id="ARBA00022989"/>
    </source>
</evidence>
<evidence type="ECO:0000256" key="6">
    <source>
        <dbReference type="SAM" id="Phobius"/>
    </source>
</evidence>
<dbReference type="RefSeq" id="WP_177962210.1">
    <property type="nucleotide sequence ID" value="NZ_JBBMEX010000014.1"/>
</dbReference>
<organism evidence="8 9">
    <name type="scientific">Maccoyibacter intestinihominis</name>
    <dbReference type="NCBI Taxonomy" id="3133499"/>
    <lineage>
        <taxon>Bacteria</taxon>
        <taxon>Bacillati</taxon>
        <taxon>Bacillota</taxon>
        <taxon>Clostridia</taxon>
        <taxon>Lachnospirales</taxon>
        <taxon>Lachnospiraceae</taxon>
        <taxon>Maccoyibacter</taxon>
    </lineage>
</organism>
<keyword evidence="2" id="KW-1003">Cell membrane</keyword>
<dbReference type="PANTHER" id="PTHR35007:SF2">
    <property type="entry name" value="PILUS ASSEMBLE PROTEIN"/>
    <property type="match status" value="1"/>
</dbReference>
<feature type="domain" description="Type II secretion system protein GspF" evidence="7">
    <location>
        <begin position="261"/>
        <end position="394"/>
    </location>
</feature>
<gene>
    <name evidence="8" type="ORF">WMO43_12135</name>
</gene>
<feature type="transmembrane region" description="Helical" evidence="6">
    <location>
        <begin position="376"/>
        <end position="397"/>
    </location>
</feature>
<evidence type="ECO:0000256" key="1">
    <source>
        <dbReference type="ARBA" id="ARBA00004651"/>
    </source>
</evidence>
<dbReference type="Proteomes" id="UP001454489">
    <property type="component" value="Unassembled WGS sequence"/>
</dbReference>
<protein>
    <submittedName>
        <fullName evidence="8">Type II secretion system F family protein</fullName>
    </submittedName>
</protein>
<accession>A0ABV1HGH7</accession>
<keyword evidence="3 6" id="KW-0812">Transmembrane</keyword>
<dbReference type="EMBL" id="JBBMEX010000014">
    <property type="protein sequence ID" value="MEQ2558610.1"/>
    <property type="molecule type" value="Genomic_DNA"/>
</dbReference>
<proteinExistence type="predicted"/>
<evidence type="ECO:0000256" key="2">
    <source>
        <dbReference type="ARBA" id="ARBA00022475"/>
    </source>
</evidence>
<comment type="subcellular location">
    <subcellularLocation>
        <location evidence="1">Cell membrane</location>
        <topology evidence="1">Multi-pass membrane protein</topology>
    </subcellularLocation>
</comment>
<evidence type="ECO:0000259" key="7">
    <source>
        <dbReference type="Pfam" id="PF00482"/>
    </source>
</evidence>
<evidence type="ECO:0000256" key="5">
    <source>
        <dbReference type="ARBA" id="ARBA00023136"/>
    </source>
</evidence>
<comment type="caution">
    <text evidence="8">The sequence shown here is derived from an EMBL/GenBank/DDBJ whole genome shotgun (WGS) entry which is preliminary data.</text>
</comment>